<accession>A0A2M9Z7Q5</accession>
<gene>
    <name evidence="1" type="ORF">CH371_18830</name>
</gene>
<reference evidence="1 2" key="1">
    <citation type="submission" date="2017-07" db="EMBL/GenBank/DDBJ databases">
        <title>Leptospira spp. isolated from tropical soils.</title>
        <authorList>
            <person name="Thibeaux R."/>
            <person name="Iraola G."/>
            <person name="Ferres I."/>
            <person name="Bierque E."/>
            <person name="Girault D."/>
            <person name="Soupe-Gilbert M.-E."/>
            <person name="Picardeau M."/>
            <person name="Goarant C."/>
        </authorList>
    </citation>
    <scope>NUCLEOTIDE SEQUENCE [LARGE SCALE GENOMIC DNA]</scope>
    <source>
        <strain evidence="1 2">FH2-C-A2</strain>
    </source>
</reference>
<organism evidence="1 2">
    <name type="scientific">Leptospira wolffii</name>
    <dbReference type="NCBI Taxonomy" id="409998"/>
    <lineage>
        <taxon>Bacteria</taxon>
        <taxon>Pseudomonadati</taxon>
        <taxon>Spirochaetota</taxon>
        <taxon>Spirochaetia</taxon>
        <taxon>Leptospirales</taxon>
        <taxon>Leptospiraceae</taxon>
        <taxon>Leptospira</taxon>
    </lineage>
</organism>
<evidence type="ECO:0000313" key="2">
    <source>
        <dbReference type="Proteomes" id="UP000231912"/>
    </source>
</evidence>
<dbReference type="AlphaFoldDB" id="A0A2M9Z7Q5"/>
<protein>
    <submittedName>
        <fullName evidence="1">Uncharacterized protein</fullName>
    </submittedName>
</protein>
<sequence>MRLLSVLLFLLTFGIALFFGACKGNSESSSSSSAALLALANHLENDPIADAANSGLDATAESMETLTTEGAIVANRIPVHSSRKRSLAMKLMDAIFPSLEAMNLYTSCWGGGNFTRTVTSGSDFFDGSPSSSFSVTNAFHSCRFLPVGRSYHDGETQIYWSNISGSSPYIQASTQLKIAPSRSVSNSRRFYKTFSIVGNGSVIPSPGDQNVGISVTWTSVSSSGSSYNLSLDETREVKDGSGNAIVRHIISTSSPLTVTMDKNAGTRTINGTVQINHDIAGFVVTMVYNNATWDYTNCLPVSGNISLTITGTRVATGSITLSPGSLSYEYSGPKRSGSGTIDSAGCQ</sequence>
<dbReference type="PROSITE" id="PS51257">
    <property type="entry name" value="PROKAR_LIPOPROTEIN"/>
    <property type="match status" value="1"/>
</dbReference>
<proteinExistence type="predicted"/>
<name>A0A2M9Z7Q5_9LEPT</name>
<dbReference type="RefSeq" id="WP_100760222.1">
    <property type="nucleotide sequence ID" value="NZ_NPDT01000010.1"/>
</dbReference>
<evidence type="ECO:0000313" key="1">
    <source>
        <dbReference type="EMBL" id="PJZ64461.1"/>
    </source>
</evidence>
<comment type="caution">
    <text evidence="1">The sequence shown here is derived from an EMBL/GenBank/DDBJ whole genome shotgun (WGS) entry which is preliminary data.</text>
</comment>
<dbReference type="EMBL" id="NPDT01000010">
    <property type="protein sequence ID" value="PJZ64461.1"/>
    <property type="molecule type" value="Genomic_DNA"/>
</dbReference>
<dbReference type="Proteomes" id="UP000231912">
    <property type="component" value="Unassembled WGS sequence"/>
</dbReference>